<gene>
    <name evidence="1" type="ORF">HCX62_00415</name>
</gene>
<sequence>MFIIQNPLTDKSETLHEVLLKKIKISSAGGGAYAFISASGVQLLLNDTFFQDYLREYKYTLIVGIDSVTSEKAIKELISIKGKYSNLTLMAYLNPNPRRLFHPKFSWFENIDQNGGTLTLGSGNLTVGGLRQNTEAIVSIELDNEELYEIKEKWFEWLSAIEENLKPINSTEVISKVKENDMRFKTNKLASSSAASIINYTTSEPLFEEENNANNDVYEQDDNQIWQVSSFGINEVLIAEVPKSGTRWNQVNFSKDVFENYFGAQAGVNNGYRILLKNVNENGELSEHIESRQAVSVMSRNWRFELEAAKNAGDYPMNGEPIVVFVRTGIRMYKYLLSMPGGFFHESLVQFLDSNYEGNNSRLKRRIVTNYQIFIESIPSFPM</sequence>
<dbReference type="CDD" id="cd09117">
    <property type="entry name" value="PLDc_Bfil_DEXD_like"/>
    <property type="match status" value="1"/>
</dbReference>
<organism evidence="1 2">
    <name type="scientific">Listeria swaminathanii</name>
    <dbReference type="NCBI Taxonomy" id="2713501"/>
    <lineage>
        <taxon>Bacteria</taxon>
        <taxon>Bacillati</taxon>
        <taxon>Bacillota</taxon>
        <taxon>Bacilli</taxon>
        <taxon>Bacillales</taxon>
        <taxon>Listeriaceae</taxon>
        <taxon>Listeria</taxon>
    </lineage>
</organism>
<protein>
    <recommendedName>
        <fullName evidence="3">Phospholipase D-like domain-containing protein</fullName>
    </recommendedName>
</protein>
<dbReference type="EMBL" id="JAATOD010000001">
    <property type="protein sequence ID" value="MBC2328509.1"/>
    <property type="molecule type" value="Genomic_DNA"/>
</dbReference>
<dbReference type="RefSeq" id="WP_185636616.1">
    <property type="nucleotide sequence ID" value="NZ_JAATOD010000001.1"/>
</dbReference>
<evidence type="ECO:0000313" key="1">
    <source>
        <dbReference type="EMBL" id="MBC2328509.1"/>
    </source>
</evidence>
<dbReference type="AlphaFoldDB" id="A0A7X0ZYQ8"/>
<dbReference type="Gene3D" id="3.30.870.10">
    <property type="entry name" value="Endonuclease Chain A"/>
    <property type="match status" value="1"/>
</dbReference>
<evidence type="ECO:0000313" key="2">
    <source>
        <dbReference type="Proteomes" id="UP000572016"/>
    </source>
</evidence>
<comment type="caution">
    <text evidence="1">The sequence shown here is derived from an EMBL/GenBank/DDBJ whole genome shotgun (WGS) entry which is preliminary data.</text>
</comment>
<accession>A0A7X0ZYQ8</accession>
<proteinExistence type="predicted"/>
<dbReference type="Proteomes" id="UP000572016">
    <property type="component" value="Unassembled WGS sequence"/>
</dbReference>
<evidence type="ECO:0008006" key="3">
    <source>
        <dbReference type="Google" id="ProtNLM"/>
    </source>
</evidence>
<reference evidence="1 2" key="1">
    <citation type="submission" date="2020-03" db="EMBL/GenBank/DDBJ databases">
        <title>Soil Listeria distribution.</title>
        <authorList>
            <person name="Liao J."/>
            <person name="Wiedmann M."/>
        </authorList>
    </citation>
    <scope>NUCLEOTIDE SEQUENCE [LARGE SCALE GENOMIC DNA]</scope>
    <source>
        <strain evidence="1 2">FSL L7-0020</strain>
    </source>
</reference>
<name>A0A7X0ZYQ8_9LIST</name>